<accession>A0ACC0UBM3</accession>
<gene>
    <name evidence="1" type="ORF">F5148DRAFT_813399</name>
</gene>
<evidence type="ECO:0000313" key="2">
    <source>
        <dbReference type="Proteomes" id="UP001207468"/>
    </source>
</evidence>
<name>A0ACC0UBM3_9AGAM</name>
<proteinExistence type="predicted"/>
<protein>
    <submittedName>
        <fullName evidence="1">Uncharacterized protein</fullName>
    </submittedName>
</protein>
<keyword evidence="2" id="KW-1185">Reference proteome</keyword>
<dbReference type="Proteomes" id="UP001207468">
    <property type="component" value="Unassembled WGS sequence"/>
</dbReference>
<organism evidence="1 2">
    <name type="scientific">Russula earlei</name>
    <dbReference type="NCBI Taxonomy" id="71964"/>
    <lineage>
        <taxon>Eukaryota</taxon>
        <taxon>Fungi</taxon>
        <taxon>Dikarya</taxon>
        <taxon>Basidiomycota</taxon>
        <taxon>Agaricomycotina</taxon>
        <taxon>Agaricomycetes</taxon>
        <taxon>Russulales</taxon>
        <taxon>Russulaceae</taxon>
        <taxon>Russula</taxon>
    </lineage>
</organism>
<dbReference type="EMBL" id="JAGFNK010000073">
    <property type="protein sequence ID" value="KAI9509018.1"/>
    <property type="molecule type" value="Genomic_DNA"/>
</dbReference>
<reference evidence="1" key="1">
    <citation type="submission" date="2021-03" db="EMBL/GenBank/DDBJ databases">
        <title>Evolutionary priming and transition to the ectomycorrhizal habit in an iconic lineage of mushroom-forming fungi: is preadaptation a requirement?</title>
        <authorList>
            <consortium name="DOE Joint Genome Institute"/>
            <person name="Looney B.P."/>
            <person name="Miyauchi S."/>
            <person name="Morin E."/>
            <person name="Drula E."/>
            <person name="Courty P.E."/>
            <person name="Chicoki N."/>
            <person name="Fauchery L."/>
            <person name="Kohler A."/>
            <person name="Kuo A."/>
            <person name="LaButti K."/>
            <person name="Pangilinan J."/>
            <person name="Lipzen A."/>
            <person name="Riley R."/>
            <person name="Andreopoulos W."/>
            <person name="He G."/>
            <person name="Johnson J."/>
            <person name="Barry K.W."/>
            <person name="Grigoriev I.V."/>
            <person name="Nagy L."/>
            <person name="Hibbett D."/>
            <person name="Henrissat B."/>
            <person name="Matheny P.B."/>
            <person name="Labbe J."/>
            <person name="Martin A.F."/>
        </authorList>
    </citation>
    <scope>NUCLEOTIDE SEQUENCE</scope>
    <source>
        <strain evidence="1">BPL698</strain>
    </source>
</reference>
<comment type="caution">
    <text evidence="1">The sequence shown here is derived from an EMBL/GenBank/DDBJ whole genome shotgun (WGS) entry which is preliminary data.</text>
</comment>
<evidence type="ECO:0000313" key="1">
    <source>
        <dbReference type="EMBL" id="KAI9509018.1"/>
    </source>
</evidence>
<sequence length="194" mass="21201">MQRAKDADHLTIYSDAMYPVGPDNSGEITYVHVPSLSPLTIIIILSASLAVGAFIYCYVYPLVQKYRGGRIGDDLVKQPILASARSLFGLRPQMSPTTPQYLSRYAVLGRRPDMRIARPQPALSRSRGSWLSPSSSPSFPSPPPAPTEKPTIVYSPDSGLSGVEIIVAPVDVRILGQTVESRTSPEKARRPLWP</sequence>